<name>A0A0F9PDW2_9ZZZZ</name>
<organism evidence="1">
    <name type="scientific">marine sediment metagenome</name>
    <dbReference type="NCBI Taxonomy" id="412755"/>
    <lineage>
        <taxon>unclassified sequences</taxon>
        <taxon>metagenomes</taxon>
        <taxon>ecological metagenomes</taxon>
    </lineage>
</organism>
<accession>A0A0F9PDW2</accession>
<sequence length="63" mass="7389">MPWSILKENEFILGNLSIWIKAKNGTEAKKKLKKIIRDLKKKGIKIDTSETETIIGKDRDYIW</sequence>
<proteinExistence type="predicted"/>
<reference evidence="1" key="1">
    <citation type="journal article" date="2015" name="Nature">
        <title>Complex archaea that bridge the gap between prokaryotes and eukaryotes.</title>
        <authorList>
            <person name="Spang A."/>
            <person name="Saw J.H."/>
            <person name="Jorgensen S.L."/>
            <person name="Zaremba-Niedzwiedzka K."/>
            <person name="Martijn J."/>
            <person name="Lind A.E."/>
            <person name="van Eijk R."/>
            <person name="Schleper C."/>
            <person name="Guy L."/>
            <person name="Ettema T.J."/>
        </authorList>
    </citation>
    <scope>NUCLEOTIDE SEQUENCE</scope>
</reference>
<gene>
    <name evidence="1" type="ORF">LCGC14_0838170</name>
</gene>
<protein>
    <submittedName>
        <fullName evidence="1">Uncharacterized protein</fullName>
    </submittedName>
</protein>
<comment type="caution">
    <text evidence="1">The sequence shown here is derived from an EMBL/GenBank/DDBJ whole genome shotgun (WGS) entry which is preliminary data.</text>
</comment>
<evidence type="ECO:0000313" key="1">
    <source>
        <dbReference type="EMBL" id="KKN30000.1"/>
    </source>
</evidence>
<dbReference type="EMBL" id="LAZR01002441">
    <property type="protein sequence ID" value="KKN30000.1"/>
    <property type="molecule type" value="Genomic_DNA"/>
</dbReference>
<dbReference type="AlphaFoldDB" id="A0A0F9PDW2"/>